<keyword evidence="10" id="KW-1185">Reference proteome</keyword>
<evidence type="ECO:0000313" key="10">
    <source>
        <dbReference type="Proteomes" id="UP000681340"/>
    </source>
</evidence>
<comment type="caution">
    <text evidence="9">The sequence shown here is derived from an EMBL/GenBank/DDBJ whole genome shotgun (WGS) entry which is preliminary data.</text>
</comment>
<dbReference type="EMBL" id="BOQL01000017">
    <property type="protein sequence ID" value="GIM65641.1"/>
    <property type="molecule type" value="Genomic_DNA"/>
</dbReference>
<protein>
    <submittedName>
        <fullName evidence="9">RDD family protein</fullName>
    </submittedName>
</protein>
<keyword evidence="4 7" id="KW-1133">Transmembrane helix</keyword>
<name>A0A919S5L7_9ACTN</name>
<feature type="domain" description="RDD" evidence="8">
    <location>
        <begin position="19"/>
        <end position="177"/>
    </location>
</feature>
<evidence type="ECO:0000313" key="9">
    <source>
        <dbReference type="EMBL" id="GIM65641.1"/>
    </source>
</evidence>
<evidence type="ECO:0000256" key="7">
    <source>
        <dbReference type="SAM" id="Phobius"/>
    </source>
</evidence>
<evidence type="ECO:0000256" key="6">
    <source>
        <dbReference type="SAM" id="MobiDB-lite"/>
    </source>
</evidence>
<keyword evidence="2" id="KW-1003">Cell membrane</keyword>
<feature type="region of interest" description="Disordered" evidence="6">
    <location>
        <begin position="184"/>
        <end position="206"/>
    </location>
</feature>
<evidence type="ECO:0000256" key="5">
    <source>
        <dbReference type="ARBA" id="ARBA00023136"/>
    </source>
</evidence>
<evidence type="ECO:0000259" key="8">
    <source>
        <dbReference type="Pfam" id="PF06271"/>
    </source>
</evidence>
<dbReference type="Proteomes" id="UP000681340">
    <property type="component" value="Unassembled WGS sequence"/>
</dbReference>
<comment type="subcellular location">
    <subcellularLocation>
        <location evidence="1">Cell membrane</location>
        <topology evidence="1">Multi-pass membrane protein</topology>
    </subcellularLocation>
</comment>
<dbReference type="GO" id="GO:0005886">
    <property type="term" value="C:plasma membrane"/>
    <property type="evidence" value="ECO:0007669"/>
    <property type="project" value="UniProtKB-SubCell"/>
</dbReference>
<dbReference type="PANTHER" id="PTHR36115">
    <property type="entry name" value="PROLINE-RICH ANTIGEN HOMOLOG-RELATED"/>
    <property type="match status" value="1"/>
</dbReference>
<feature type="transmembrane region" description="Helical" evidence="7">
    <location>
        <begin position="73"/>
        <end position="95"/>
    </location>
</feature>
<accession>A0A919S5L7</accession>
<keyword evidence="3 7" id="KW-0812">Transmembrane</keyword>
<dbReference type="InterPro" id="IPR010432">
    <property type="entry name" value="RDD"/>
</dbReference>
<dbReference type="AlphaFoldDB" id="A0A919S5L7"/>
<evidence type="ECO:0000256" key="3">
    <source>
        <dbReference type="ARBA" id="ARBA00022692"/>
    </source>
</evidence>
<evidence type="ECO:0000256" key="2">
    <source>
        <dbReference type="ARBA" id="ARBA00022475"/>
    </source>
</evidence>
<evidence type="ECO:0000256" key="4">
    <source>
        <dbReference type="ARBA" id="ARBA00022989"/>
    </source>
</evidence>
<feature type="transmembrane region" description="Helical" evidence="7">
    <location>
        <begin position="33"/>
        <end position="53"/>
    </location>
</feature>
<organism evidence="9 10">
    <name type="scientific">Actinoplanes auranticolor</name>
    <dbReference type="NCBI Taxonomy" id="47988"/>
    <lineage>
        <taxon>Bacteria</taxon>
        <taxon>Bacillati</taxon>
        <taxon>Actinomycetota</taxon>
        <taxon>Actinomycetes</taxon>
        <taxon>Micromonosporales</taxon>
        <taxon>Micromonosporaceae</taxon>
        <taxon>Actinoplanes</taxon>
    </lineage>
</organism>
<dbReference type="PANTHER" id="PTHR36115:SF4">
    <property type="entry name" value="MEMBRANE PROTEIN"/>
    <property type="match status" value="1"/>
</dbReference>
<sequence length="206" mass="22715">MPPHAYAYQVQARPHGQPLAGLGRRLVARLIDIMAVLILNVLVNGWLAYQWWLEVEPIFRATMADPFTSPQPASARSSYLILTMLVIATALWFAYEVPALANSGQTLGKRLLQVKVVKLENTEPLGFGRAFGRWARLGMWTPLWSCYGLGFLAQLVDSGSVLFDQQLRRALHDKSAGTVVVAVPPGHREQPVKAPENADDSTGGKR</sequence>
<dbReference type="InterPro" id="IPR051791">
    <property type="entry name" value="Pra-immunoreactive"/>
</dbReference>
<dbReference type="Pfam" id="PF06271">
    <property type="entry name" value="RDD"/>
    <property type="match status" value="1"/>
</dbReference>
<gene>
    <name evidence="9" type="ORF">Aau02nite_18620</name>
</gene>
<evidence type="ECO:0000256" key="1">
    <source>
        <dbReference type="ARBA" id="ARBA00004651"/>
    </source>
</evidence>
<proteinExistence type="predicted"/>
<reference evidence="9" key="1">
    <citation type="submission" date="2021-03" db="EMBL/GenBank/DDBJ databases">
        <title>Whole genome shotgun sequence of Actinoplanes auranticolor NBRC 12245.</title>
        <authorList>
            <person name="Komaki H."/>
            <person name="Tamura T."/>
        </authorList>
    </citation>
    <scope>NUCLEOTIDE SEQUENCE</scope>
    <source>
        <strain evidence="9">NBRC 12245</strain>
    </source>
</reference>
<keyword evidence="5 7" id="KW-0472">Membrane</keyword>